<dbReference type="Proteomes" id="UP000319191">
    <property type="component" value="Unassembled WGS sequence"/>
</dbReference>
<reference evidence="1 2" key="1">
    <citation type="submission" date="2019-01" db="EMBL/GenBank/DDBJ databases">
        <title>Coherence of Microcystis species and biogeography revealed through population genomics.</title>
        <authorList>
            <person name="Perez-Carrascal O.M."/>
            <person name="Terrat Y."/>
            <person name="Giani A."/>
            <person name="Fortin N."/>
            <person name="Tromas N."/>
            <person name="Shapiro B.J."/>
        </authorList>
    </citation>
    <scope>NUCLEOTIDE SEQUENCE [LARGE SCALE GENOMIC DNA]</scope>
    <source>
        <strain evidence="1">Mn_MB_F_20050700_S1D</strain>
    </source>
</reference>
<evidence type="ECO:0000313" key="2">
    <source>
        <dbReference type="Proteomes" id="UP000319191"/>
    </source>
</evidence>
<accession>A0A552ILI6</accession>
<dbReference type="AlphaFoldDB" id="A0A552ILI6"/>
<name>A0A552ILI6_9CHRO</name>
<organism evidence="1 2">
    <name type="scientific">Microcystis novacekii Mn_MB_F_20050700_S1D</name>
    <dbReference type="NCBI Taxonomy" id="2486266"/>
    <lineage>
        <taxon>Bacteria</taxon>
        <taxon>Bacillati</taxon>
        <taxon>Cyanobacteriota</taxon>
        <taxon>Cyanophyceae</taxon>
        <taxon>Oscillatoriophycideae</taxon>
        <taxon>Chroococcales</taxon>
        <taxon>Microcystaceae</taxon>
        <taxon>Microcystis</taxon>
    </lineage>
</organism>
<sequence>MRGNNLVKLNALNSLAFATGTVTLLLSSVSSVSAYTIYTNRTAWKAAITANPSYKITTDTFSNPIPSAQSITLDSGIVSSNSAPPTLPNPPFNNNSVSIVNPGVYDNASGTLPGASDTITWQFPATVLAFGADFSRIDELTLTGNFDGTGNQTISINPTIGGENGFLGIIGTAEFSSVIFANNTTGVDSFSVDNASFATKVPEPNAVVAFAILGGSLLLIKKAKGS</sequence>
<gene>
    <name evidence="1" type="ORF">EWV54_18205</name>
</gene>
<evidence type="ECO:0000313" key="1">
    <source>
        <dbReference type="EMBL" id="TRU84272.1"/>
    </source>
</evidence>
<proteinExistence type="predicted"/>
<dbReference type="EMBL" id="SFAV01000258">
    <property type="protein sequence ID" value="TRU84272.1"/>
    <property type="molecule type" value="Genomic_DNA"/>
</dbReference>
<protein>
    <submittedName>
        <fullName evidence="1">PEP-CTERM sorting domain-containing protein</fullName>
    </submittedName>
</protein>
<comment type="caution">
    <text evidence="1">The sequence shown here is derived from an EMBL/GenBank/DDBJ whole genome shotgun (WGS) entry which is preliminary data.</text>
</comment>